<sequence length="127" mass="13932">MRALVIDDSRAMRRIVSAALEGFGYETRQAGHGQEALDVLQEGYVPDLCTIDWNMPVMDGLQFVSAVRANPAWRALTLMMVTSESEQGQIVRALAAGAHEYVIKPFTADALRDKLALLGMLPEEAVL</sequence>
<feature type="modified residue" description="4-aspartylphosphate" evidence="2">
    <location>
        <position position="52"/>
    </location>
</feature>
<accession>A0A1H0A1P2</accession>
<name>A0A1H0A1P2_9ACTN</name>
<dbReference type="PANTHER" id="PTHR44591">
    <property type="entry name" value="STRESS RESPONSE REGULATOR PROTEIN 1"/>
    <property type="match status" value="1"/>
</dbReference>
<evidence type="ECO:0000313" key="4">
    <source>
        <dbReference type="EMBL" id="SDN26893.1"/>
    </source>
</evidence>
<dbReference type="InterPro" id="IPR001789">
    <property type="entry name" value="Sig_transdc_resp-reg_receiver"/>
</dbReference>
<protein>
    <submittedName>
        <fullName evidence="4">Two-component system, chemotaxis family, response regulator CheY</fullName>
    </submittedName>
</protein>
<evidence type="ECO:0000256" key="1">
    <source>
        <dbReference type="ARBA" id="ARBA00022553"/>
    </source>
</evidence>
<proteinExistence type="predicted"/>
<dbReference type="PROSITE" id="PS50110">
    <property type="entry name" value="RESPONSE_REGULATORY"/>
    <property type="match status" value="1"/>
</dbReference>
<dbReference type="GO" id="GO:0000160">
    <property type="term" value="P:phosphorelay signal transduction system"/>
    <property type="evidence" value="ECO:0007669"/>
    <property type="project" value="InterPro"/>
</dbReference>
<dbReference type="PANTHER" id="PTHR44591:SF3">
    <property type="entry name" value="RESPONSE REGULATORY DOMAIN-CONTAINING PROTEIN"/>
    <property type="match status" value="1"/>
</dbReference>
<dbReference type="Pfam" id="PF00072">
    <property type="entry name" value="Response_reg"/>
    <property type="match status" value="1"/>
</dbReference>
<evidence type="ECO:0000259" key="3">
    <source>
        <dbReference type="PROSITE" id="PS50110"/>
    </source>
</evidence>
<dbReference type="SUPFAM" id="SSF52172">
    <property type="entry name" value="CheY-like"/>
    <property type="match status" value="1"/>
</dbReference>
<dbReference type="OrthoDB" id="9800897at2"/>
<gene>
    <name evidence="4" type="ORF">SAMN05660642_04456</name>
</gene>
<reference evidence="5" key="1">
    <citation type="submission" date="2016-10" db="EMBL/GenBank/DDBJ databases">
        <authorList>
            <person name="Varghese N."/>
            <person name="Submissions S."/>
        </authorList>
    </citation>
    <scope>NUCLEOTIDE SEQUENCE [LARGE SCALE GENOMIC DNA]</scope>
    <source>
        <strain evidence="5">DSM 45419</strain>
    </source>
</reference>
<dbReference type="RefSeq" id="WP_091223508.1">
    <property type="nucleotide sequence ID" value="NZ_FNHE01000015.1"/>
</dbReference>
<dbReference type="InterPro" id="IPR050595">
    <property type="entry name" value="Bact_response_regulator"/>
</dbReference>
<dbReference type="AlphaFoldDB" id="A0A1H0A1P2"/>
<organism evidence="4 5">
    <name type="scientific">Geodermatophilus siccatus</name>
    <dbReference type="NCBI Taxonomy" id="1137991"/>
    <lineage>
        <taxon>Bacteria</taxon>
        <taxon>Bacillati</taxon>
        <taxon>Actinomycetota</taxon>
        <taxon>Actinomycetes</taxon>
        <taxon>Geodermatophilales</taxon>
        <taxon>Geodermatophilaceae</taxon>
        <taxon>Geodermatophilus</taxon>
    </lineage>
</organism>
<dbReference type="Gene3D" id="3.40.50.2300">
    <property type="match status" value="1"/>
</dbReference>
<dbReference type="STRING" id="1137991.SAMN05660642_04456"/>
<keyword evidence="5" id="KW-1185">Reference proteome</keyword>
<dbReference type="SMART" id="SM00448">
    <property type="entry name" value="REC"/>
    <property type="match status" value="1"/>
</dbReference>
<dbReference type="Proteomes" id="UP000198680">
    <property type="component" value="Unassembled WGS sequence"/>
</dbReference>
<evidence type="ECO:0000256" key="2">
    <source>
        <dbReference type="PROSITE-ProRule" id="PRU00169"/>
    </source>
</evidence>
<evidence type="ECO:0000313" key="5">
    <source>
        <dbReference type="Proteomes" id="UP000198680"/>
    </source>
</evidence>
<keyword evidence="1 2" id="KW-0597">Phosphoprotein</keyword>
<feature type="domain" description="Response regulatory" evidence="3">
    <location>
        <begin position="2"/>
        <end position="119"/>
    </location>
</feature>
<dbReference type="EMBL" id="FNHE01000015">
    <property type="protein sequence ID" value="SDN26893.1"/>
    <property type="molecule type" value="Genomic_DNA"/>
</dbReference>
<dbReference type="InterPro" id="IPR011006">
    <property type="entry name" value="CheY-like_superfamily"/>
</dbReference>